<dbReference type="SUPFAM" id="SSF50129">
    <property type="entry name" value="GroES-like"/>
    <property type="match status" value="1"/>
</dbReference>
<dbReference type="EMBL" id="MN013084">
    <property type="protein sequence ID" value="QEG13272.1"/>
    <property type="molecule type" value="Genomic_DNA"/>
</dbReference>
<sequence>MLKQQGVTMDLPIKAIGEHVILVSEPPQQGDEIVSSGGIVIGKQETGQIPDMCEIYSIGADVPEGIFEVGMLVPLPTGQIRNVPHPLVAAGMKKPKEIAQKFVTCHWKSIPCIYG</sequence>
<dbReference type="Proteomes" id="UP000325316">
    <property type="component" value="Segment"/>
</dbReference>
<name>A0A5B9NKN9_9CAUD</name>
<gene>
    <name evidence="1" type="ORF">KAALPHA_254</name>
</gene>
<dbReference type="Gene3D" id="2.30.33.40">
    <property type="entry name" value="GroES chaperonin"/>
    <property type="match status" value="1"/>
</dbReference>
<dbReference type="GO" id="GO:0006457">
    <property type="term" value="P:protein folding"/>
    <property type="evidence" value="ECO:0007669"/>
    <property type="project" value="InterPro"/>
</dbReference>
<evidence type="ECO:0000313" key="2">
    <source>
        <dbReference type="Proteomes" id="UP000325316"/>
    </source>
</evidence>
<evidence type="ECO:0000313" key="1">
    <source>
        <dbReference type="EMBL" id="QEG13272.1"/>
    </source>
</evidence>
<reference evidence="1 2" key="1">
    <citation type="submission" date="2019-04" db="EMBL/GenBank/DDBJ databases">
        <authorList>
            <person name="Anderson K.J."/>
            <person name="Thurgood T.L."/>
            <person name="Sharma R."/>
            <person name="Arens D.K."/>
            <person name="Kruger J.L."/>
            <person name="Thompson D.W."/>
            <person name="Casjens S."/>
            <person name="Grose J.H."/>
        </authorList>
    </citation>
    <scope>NUCLEOTIDE SEQUENCE [LARGE SCALE GENOMIC DNA]</scope>
</reference>
<accession>A0A5B9NKN9</accession>
<proteinExistence type="predicted"/>
<dbReference type="InterPro" id="IPR011032">
    <property type="entry name" value="GroES-like_sf"/>
</dbReference>
<protein>
    <submittedName>
        <fullName evidence="1">Putative head assembly chaperone protein</fullName>
    </submittedName>
</protein>
<organism evidence="1 2">
    <name type="scientific">Klebsiella phage vB_KaeM_KaAlpha</name>
    <dbReference type="NCBI Taxonomy" id="2591367"/>
    <lineage>
        <taxon>Viruses</taxon>
        <taxon>Duplodnaviria</taxon>
        <taxon>Heunggongvirae</taxon>
        <taxon>Uroviricota</taxon>
        <taxon>Caudoviricetes</taxon>
        <taxon>Pantevenvirales</taxon>
        <taxon>Straboviridae</taxon>
        <taxon>Tevenvirinae</taxon>
        <taxon>Karamvirus</taxon>
        <taxon>Karamvirus pg7</taxon>
    </lineage>
</organism>
<dbReference type="InterPro" id="IPR037124">
    <property type="entry name" value="Chaperonin_GroES_sf"/>
</dbReference>